<dbReference type="EMBL" id="JARULZ010000002">
    <property type="protein sequence ID" value="MEH0638441.1"/>
    <property type="molecule type" value="Genomic_DNA"/>
</dbReference>
<name>A0ABU8AXK3_9ACTN</name>
<dbReference type="RefSeq" id="WP_334661096.1">
    <property type="nucleotide sequence ID" value="NZ_JARULZ010000002.1"/>
</dbReference>
<dbReference type="PANTHER" id="PTHR36842">
    <property type="entry name" value="PROTEIN TOLB HOMOLOG"/>
    <property type="match status" value="1"/>
</dbReference>
<reference evidence="1" key="1">
    <citation type="submission" date="2023-04" db="EMBL/GenBank/DDBJ databases">
        <title>Genomic diversity of scab-causing Streptomyces spp. in the province of Quebec, Canada.</title>
        <authorList>
            <person name="Biessy A."/>
            <person name="Cadieux M."/>
            <person name="Ciotola M."/>
            <person name="Filion M."/>
        </authorList>
    </citation>
    <scope>NUCLEOTIDE SEQUENCE</scope>
    <source>
        <strain evidence="1">B21-115</strain>
    </source>
</reference>
<dbReference type="SUPFAM" id="SSF82171">
    <property type="entry name" value="DPP6 N-terminal domain-like"/>
    <property type="match status" value="1"/>
</dbReference>
<dbReference type="Proteomes" id="UP001310290">
    <property type="component" value="Unassembled WGS sequence"/>
</dbReference>
<dbReference type="Gene3D" id="2.120.10.30">
    <property type="entry name" value="TolB, C-terminal domain"/>
    <property type="match status" value="1"/>
</dbReference>
<proteinExistence type="predicted"/>
<protein>
    <submittedName>
        <fullName evidence="1">Uncharacterized protein</fullName>
    </submittedName>
</protein>
<evidence type="ECO:0000313" key="1">
    <source>
        <dbReference type="EMBL" id="MEH0638441.1"/>
    </source>
</evidence>
<comment type="caution">
    <text evidence="1">The sequence shown here is derived from an EMBL/GenBank/DDBJ whole genome shotgun (WGS) entry which is preliminary data.</text>
</comment>
<dbReference type="PANTHER" id="PTHR36842:SF1">
    <property type="entry name" value="PROTEIN TOLB"/>
    <property type="match status" value="1"/>
</dbReference>
<sequence length="335" mass="35448">MTAASVANDSAVAVERISVATDGVQGDGDSAGATITTDGGRVAFSSSAQNFTPSNPTTGERVFVRDQQTSRTTMMVTLTRPIQRPVISGDGKYVALWGQLFKDTKSFLAQVSSASTIGINCPGLACSQPSLSEDGHLLAQVATFTRPPSRQRIEVRDWHTDTARTVAEFDHNVSARPSISGDGRRVAYQDGRAEDVFVWDRTDGTSTGPIEGPSSAATLVQLSKDGSKVVYLSGADTYVHDTGTGTVQLLPDVRGVAIDPTGRHLLYAPHDTNEPSLSLRDLETGTDEIVSNQPASAGTDSVSSGGRDVVFSSAADDLVPDDTNGKSDVFIRRFH</sequence>
<accession>A0ABU8AXK3</accession>
<organism evidence="1 2">
    <name type="scientific">Streptomyces bottropensis</name>
    <dbReference type="NCBI Taxonomy" id="42235"/>
    <lineage>
        <taxon>Bacteria</taxon>
        <taxon>Bacillati</taxon>
        <taxon>Actinomycetota</taxon>
        <taxon>Actinomycetes</taxon>
        <taxon>Kitasatosporales</taxon>
        <taxon>Streptomycetaceae</taxon>
        <taxon>Streptomyces</taxon>
    </lineage>
</organism>
<evidence type="ECO:0000313" key="2">
    <source>
        <dbReference type="Proteomes" id="UP001310290"/>
    </source>
</evidence>
<gene>
    <name evidence="1" type="ORF">QBA35_34980</name>
</gene>
<dbReference type="InterPro" id="IPR011042">
    <property type="entry name" value="6-blade_b-propeller_TolB-like"/>
</dbReference>
<keyword evidence="2" id="KW-1185">Reference proteome</keyword>